<keyword evidence="10" id="KW-0966">Cell projection</keyword>
<evidence type="ECO:0000313" key="13">
    <source>
        <dbReference type="Proteomes" id="UP000692954"/>
    </source>
</evidence>
<dbReference type="Pfam" id="PF14933">
    <property type="entry name" value="CEP19"/>
    <property type="match status" value="1"/>
</dbReference>
<dbReference type="PANTHER" id="PTHR31539:SF1">
    <property type="entry name" value="CENTROSOMAL PROTEIN OF 19 KDA"/>
    <property type="match status" value="1"/>
</dbReference>
<keyword evidence="8" id="KW-0969">Cilium</keyword>
<dbReference type="GO" id="GO:0034454">
    <property type="term" value="P:microtubule anchoring at centrosome"/>
    <property type="evidence" value="ECO:0007669"/>
    <property type="project" value="TreeGrafter"/>
</dbReference>
<feature type="compositionally biased region" description="Low complexity" evidence="11">
    <location>
        <begin position="131"/>
        <end position="152"/>
    </location>
</feature>
<keyword evidence="6" id="KW-0963">Cytoplasm</keyword>
<evidence type="ECO:0000256" key="1">
    <source>
        <dbReference type="ARBA" id="ARBA00004114"/>
    </source>
</evidence>
<comment type="similarity">
    <text evidence="4">Belongs to the CEP19 family.</text>
</comment>
<reference evidence="12" key="1">
    <citation type="submission" date="2021-01" db="EMBL/GenBank/DDBJ databases">
        <authorList>
            <consortium name="Genoscope - CEA"/>
            <person name="William W."/>
        </authorList>
    </citation>
    <scope>NUCLEOTIDE SEQUENCE</scope>
</reference>
<evidence type="ECO:0000256" key="11">
    <source>
        <dbReference type="SAM" id="MobiDB-lite"/>
    </source>
</evidence>
<comment type="caution">
    <text evidence="12">The sequence shown here is derived from an EMBL/GenBank/DDBJ whole genome shotgun (WGS) entry which is preliminary data.</text>
</comment>
<dbReference type="PANTHER" id="PTHR31539">
    <property type="entry name" value="CENTROSOMAL PROTEIN OF 19K CEP19"/>
    <property type="match status" value="1"/>
</dbReference>
<feature type="compositionally biased region" description="Basic and acidic residues" evidence="11">
    <location>
        <begin position="27"/>
        <end position="36"/>
    </location>
</feature>
<name>A0A8S1R443_9CILI</name>
<evidence type="ECO:0000256" key="10">
    <source>
        <dbReference type="ARBA" id="ARBA00023273"/>
    </source>
</evidence>
<feature type="region of interest" description="Disordered" evidence="11">
    <location>
        <begin position="15"/>
        <end position="38"/>
    </location>
</feature>
<evidence type="ECO:0000256" key="8">
    <source>
        <dbReference type="ARBA" id="ARBA00023069"/>
    </source>
</evidence>
<organism evidence="12 13">
    <name type="scientific">Paramecium sonneborni</name>
    <dbReference type="NCBI Taxonomy" id="65129"/>
    <lineage>
        <taxon>Eukaryota</taxon>
        <taxon>Sar</taxon>
        <taxon>Alveolata</taxon>
        <taxon>Ciliophora</taxon>
        <taxon>Intramacronucleata</taxon>
        <taxon>Oligohymenophorea</taxon>
        <taxon>Peniculida</taxon>
        <taxon>Parameciidae</taxon>
        <taxon>Paramecium</taxon>
    </lineage>
</organism>
<evidence type="ECO:0000256" key="9">
    <source>
        <dbReference type="ARBA" id="ARBA00023212"/>
    </source>
</evidence>
<keyword evidence="9" id="KW-0206">Cytoskeleton</keyword>
<dbReference type="EMBL" id="CAJJDN010000136">
    <property type="protein sequence ID" value="CAD8122107.1"/>
    <property type="molecule type" value="Genomic_DNA"/>
</dbReference>
<feature type="region of interest" description="Disordered" evidence="11">
    <location>
        <begin position="124"/>
        <end position="167"/>
    </location>
</feature>
<accession>A0A8S1R443</accession>
<sequence>MYNFAKTATKDPYNFDINQKSTTGGTKKNDTGDKNKKLSNMEPKRLAIRFDPPMIIVEYLQPSSGKLYHHKMKLLKLKPDTPINHALEYLKKKHAMYFMNNKIPEKQLLELIGKIQKRLQITKPNVNAKNTTTTTTTQARPTSSTRPMSSSTQASTNMSKTQSKLQKDIEDYGMSEEDLYNYAMKNHKGKQPVLEDDDEDEEDEECYEQNYEEDSEDEFTDQQYRMLYQQMGYNQLNLNKMTTEELKKHKQIMESMYNKNSVKPGDKNYKYDVQKDFKPSAQNQWDMDDEEDYDIV</sequence>
<feature type="region of interest" description="Disordered" evidence="11">
    <location>
        <begin position="186"/>
        <end position="218"/>
    </location>
</feature>
<evidence type="ECO:0000256" key="4">
    <source>
        <dbReference type="ARBA" id="ARBA00009371"/>
    </source>
</evidence>
<proteinExistence type="inferred from homology"/>
<feature type="compositionally biased region" description="Acidic residues" evidence="11">
    <location>
        <begin position="194"/>
        <end position="218"/>
    </location>
</feature>
<keyword evidence="13" id="KW-1185">Reference proteome</keyword>
<keyword evidence="7" id="KW-0970">Cilium biogenesis/degradation</keyword>
<evidence type="ECO:0000313" key="12">
    <source>
        <dbReference type="EMBL" id="CAD8122107.1"/>
    </source>
</evidence>
<evidence type="ECO:0000256" key="6">
    <source>
        <dbReference type="ARBA" id="ARBA00022490"/>
    </source>
</evidence>
<dbReference type="InterPro" id="IPR029412">
    <property type="entry name" value="CEP19"/>
</dbReference>
<dbReference type="GO" id="GO:0097712">
    <property type="term" value="P:vesicle targeting, trans-Golgi to periciliary membrane compartment"/>
    <property type="evidence" value="ECO:0007669"/>
    <property type="project" value="TreeGrafter"/>
</dbReference>
<dbReference type="GO" id="GO:0005814">
    <property type="term" value="C:centriole"/>
    <property type="evidence" value="ECO:0007669"/>
    <property type="project" value="UniProtKB-SubCell"/>
</dbReference>
<evidence type="ECO:0000256" key="2">
    <source>
        <dbReference type="ARBA" id="ARBA00004120"/>
    </source>
</evidence>
<dbReference type="GO" id="GO:0000922">
    <property type="term" value="C:spindle pole"/>
    <property type="evidence" value="ECO:0007669"/>
    <property type="project" value="TreeGrafter"/>
</dbReference>
<gene>
    <name evidence="12" type="ORF">PSON_ATCC_30995.1.T1360096</name>
</gene>
<evidence type="ECO:0000256" key="5">
    <source>
        <dbReference type="ARBA" id="ARBA00022015"/>
    </source>
</evidence>
<comment type="subcellular location">
    <subcellularLocation>
        <location evidence="2">Cytoplasm</location>
        <location evidence="2">Cytoskeleton</location>
        <location evidence="2">Cilium basal body</location>
    </subcellularLocation>
    <subcellularLocation>
        <location evidence="1">Cytoplasm</location>
        <location evidence="1">Cytoskeleton</location>
        <location evidence="1">Microtubule organizing center</location>
        <location evidence="1">Centrosome</location>
        <location evidence="1">Centriole</location>
    </subcellularLocation>
    <subcellularLocation>
        <location evidence="3">Cytoplasm</location>
        <location evidence="3">Cytoskeleton</location>
        <location evidence="3">Spindle</location>
    </subcellularLocation>
</comment>
<dbReference type="GO" id="GO:0036064">
    <property type="term" value="C:ciliary basal body"/>
    <property type="evidence" value="ECO:0007669"/>
    <property type="project" value="TreeGrafter"/>
</dbReference>
<feature type="compositionally biased region" description="Polar residues" evidence="11">
    <location>
        <begin position="153"/>
        <end position="164"/>
    </location>
</feature>
<evidence type="ECO:0000256" key="3">
    <source>
        <dbReference type="ARBA" id="ARBA00004186"/>
    </source>
</evidence>
<dbReference type="OrthoDB" id="2163581at2759"/>
<dbReference type="AlphaFoldDB" id="A0A8S1R443"/>
<protein>
    <recommendedName>
        <fullName evidence="5">Centrosomal protein of 19 kDa</fullName>
    </recommendedName>
</protein>
<evidence type="ECO:0000256" key="7">
    <source>
        <dbReference type="ARBA" id="ARBA00022794"/>
    </source>
</evidence>
<dbReference type="Proteomes" id="UP000692954">
    <property type="component" value="Unassembled WGS sequence"/>
</dbReference>